<dbReference type="InterPro" id="IPR022385">
    <property type="entry name" value="Rhs_assc_core"/>
</dbReference>
<dbReference type="InterPro" id="IPR028994">
    <property type="entry name" value="Integrin_alpha_N"/>
</dbReference>
<dbReference type="GO" id="GO:0005737">
    <property type="term" value="C:cytoplasm"/>
    <property type="evidence" value="ECO:0007669"/>
    <property type="project" value="InterPro"/>
</dbReference>
<dbReference type="InterPro" id="IPR006530">
    <property type="entry name" value="YD"/>
</dbReference>
<dbReference type="Pfam" id="PF03534">
    <property type="entry name" value="SpvB"/>
    <property type="match status" value="1"/>
</dbReference>
<comment type="subcellular location">
    <subcellularLocation>
        <location evidence="1">Secreted</location>
    </subcellularLocation>
</comment>
<dbReference type="InterPro" id="IPR022045">
    <property type="entry name" value="TcdB_toxin_mid/N"/>
</dbReference>
<dbReference type="Gene3D" id="2.130.10.130">
    <property type="entry name" value="Integrin alpha, N-terminal"/>
    <property type="match status" value="1"/>
</dbReference>
<keyword evidence="4" id="KW-0843">Virulence</keyword>
<dbReference type="InterPro" id="IPR013517">
    <property type="entry name" value="FG-GAP"/>
</dbReference>
<evidence type="ECO:0000259" key="7">
    <source>
        <dbReference type="Pfam" id="PF18431"/>
    </source>
</evidence>
<evidence type="ECO:0008006" key="10">
    <source>
        <dbReference type="Google" id="ProtNLM"/>
    </source>
</evidence>
<protein>
    <recommendedName>
        <fullName evidence="10">Insecticide toxin TcdB middle/N-terminal domain-containing protein</fullName>
    </recommendedName>
</protein>
<name>A0A545TNU6_9GAMM</name>
<dbReference type="PANTHER" id="PTHR32305:SF15">
    <property type="entry name" value="PROTEIN RHSA-RELATED"/>
    <property type="match status" value="1"/>
</dbReference>
<dbReference type="Gene3D" id="2.40.128.340">
    <property type="match status" value="2"/>
</dbReference>
<dbReference type="InterPro" id="IPR003284">
    <property type="entry name" value="Sal_SpvB"/>
</dbReference>
<evidence type="ECO:0000259" key="6">
    <source>
        <dbReference type="Pfam" id="PF12256"/>
    </source>
</evidence>
<dbReference type="InterPro" id="IPR041436">
    <property type="entry name" value="RNAse_A_bac"/>
</dbReference>
<dbReference type="NCBIfam" id="TIGR03696">
    <property type="entry name" value="Rhs_assc_core"/>
    <property type="match status" value="1"/>
</dbReference>
<keyword evidence="3" id="KW-0732">Signal</keyword>
<dbReference type="Proteomes" id="UP000319732">
    <property type="component" value="Unassembled WGS sequence"/>
</dbReference>
<evidence type="ECO:0000256" key="1">
    <source>
        <dbReference type="ARBA" id="ARBA00004613"/>
    </source>
</evidence>
<reference evidence="8 9" key="1">
    <citation type="submission" date="2019-06" db="EMBL/GenBank/DDBJ databases">
        <title>Whole genome sequence for Cellvibrionaceae sp. R142.</title>
        <authorList>
            <person name="Wang G."/>
        </authorList>
    </citation>
    <scope>NUCLEOTIDE SEQUENCE [LARGE SCALE GENOMIC DNA]</scope>
    <source>
        <strain evidence="8 9">R142</strain>
    </source>
</reference>
<gene>
    <name evidence="8" type="ORF">FKG94_12825</name>
</gene>
<evidence type="ECO:0000256" key="3">
    <source>
        <dbReference type="ARBA" id="ARBA00022729"/>
    </source>
</evidence>
<comment type="caution">
    <text evidence="8">The sequence shown here is derived from an EMBL/GenBank/DDBJ whole genome shotgun (WGS) entry which is preliminary data.</text>
</comment>
<keyword evidence="2" id="KW-0964">Secreted</keyword>
<dbReference type="Pfam" id="PF13517">
    <property type="entry name" value="FG-GAP_3"/>
    <property type="match status" value="2"/>
</dbReference>
<accession>A0A545TNU6</accession>
<dbReference type="CDD" id="cd20684">
    <property type="entry name" value="CdiA-CT_Yk_RNaseA-like"/>
    <property type="match status" value="1"/>
</dbReference>
<dbReference type="Pfam" id="PF18431">
    <property type="entry name" value="RNAse_A_bac"/>
    <property type="match status" value="1"/>
</dbReference>
<feature type="domain" description="Insecticide toxin TcdB middle/N-terminal" evidence="6">
    <location>
        <begin position="752"/>
        <end position="881"/>
    </location>
</feature>
<dbReference type="NCBIfam" id="TIGR01643">
    <property type="entry name" value="YD_repeat_2x"/>
    <property type="match status" value="1"/>
</dbReference>
<evidence type="ECO:0000256" key="2">
    <source>
        <dbReference type="ARBA" id="ARBA00022525"/>
    </source>
</evidence>
<dbReference type="EMBL" id="VHSG01000012">
    <property type="protein sequence ID" value="TQV78894.1"/>
    <property type="molecule type" value="Genomic_DNA"/>
</dbReference>
<sequence>MTTKGIYAMLSSRSSLVLFYFIFSRMLLLLLMTTLGVLASVRAVQANIDLSANLSAPATSDGNYTVSWNNPAGFRYTLIEQDDSGNFQFVYSGHGNSFTFTDKPEGSYTYSLICFEHICPIPEDQVTVLVRATPPGTPGSGPVVGHPDVGAIGGSHSVGNDGSASYQVPIALPPGIAGVQPELALVYNSNGGDGIVGKGWGLSGLSAITVCPTNLHDDGYIATSAVFCLDGQRLVAVSGAYGAPGTEYRTQRESFSQIFSYGDIGGRPEYFVMKTKAGLIMEYGATADARTTGIEAAPVPAYGWSLNEIHDRYSNYARFTYHTDNTAGEHYITDISYTGNANLGVAPIHSVAFVYTERAPVDISRGYFAESKVLNNKLLSEIQLRAHGSMVSRKKLTYSTDSTFGDSGGRSYLSRLDDCLADGTTCLAPTQFTVDPAGLVNFSARTWPVSNVWGGAGYIKVGDFNGDGMDDLASAQSGLMHMKLATGTGFTSATWPVANAWGAAANTWVGDFNGDGLSDIASANRGNVYMKLSTGNGFTSQTWTVPNVWGDTRNIWVGDFNGDGRSDIATYNGSTVYVHLSTGTGFTTQNWGGGGLWGGAGWNFVGDFNGDGMMDIASRYYEKTYVRLSTGTGFTYDRWTLFSNWGSEAYTWVGDFNGDGLSDIASANGGQVFIQISNGRTFLNEAWPVPNNWGDGSGWTWAADFNGDGMTDIASTDQALSPTSIEMKLSTGNGFISKRRTGGREWGGAGGVRLGDFDGDGITDIASIHGGNVYMKRSTAKTTTLSKVTNGFGFETRFTYKRLTDASVYTKDPVSPYPAMSVRNPQYVVSKVETSDGIGGVNSSSYRYTGKKVHLRGMGTLGFRQMTTTNDDTGITSVATFSQDYNERLQGMLLQLTTTAPGSIVTSNTVNTWQTAPFGSGAARRYQTRLNQTTVTKRDLNGAFLHKEVNTYPSYDGYGNLLTTESKLYNASNVLLRTSTTANTYTNDSSNWLIGQLARTRVNTHVVGQLPRAKVSTWLYDGTTGRKTREQIRHPDSDDILHETAYGVDAGGATVVNGFGHNLAVTVSGPDFASRTNSVSYDGRGRLSTQTNAINQASSRTYYTTGSTLDGAYPEKVKTVTDANGIVTLFKYDGFGRVQETISGWGSGTPISTTAAYRYCDSSCPVNAVYYTLEYTQGGTEGRVYLDALGRELRKGVLGLETFNGTPKFVYTDYQYNTLGQNTKVSEPYFEGGTRYWSQLSYDILSRATQTTLADGRVDTVDYNGLTVSSHMDVTGVNQHKVLVKNAMGQVIQSQDSDSNQVDYEHDSHGNMTRVIDPAGNTTVITYDELGRKISMDDPDKGVWSYTYNGLGELITQRNAKGVASCSAYDLLGRLTKRIDNYSGSVSGAVGLPSDATQQCANDTGNPETATWTYDTATGAAKGKLHRVNGKNGFVETHSYDSLGRPIETRKTVNGSTYSVGISYDSFSRPLTTTYPGPSNRLQIKNIYHSSLGTVVQVRNAANNALYFDARQWDARGNLVDEVYGNGVETLRGYENTTGRLTDIRSHTAGSGMLDVQDLKFTFSKVGNLDYREDFRNYFREDFSYDSLNRLTTSQANFDVGGPYNETRTTTVGYNAIGNILSKTGVGNYSYGGTCSGVQAGPHAVTAISGAKSTSYCYDANGNMISGDGRTITYSHFDKPTRITKGSAVTEITYGPDRDRYFRKDTISGKVSEYTYVGGLYEKVQFKDNDTTVNKTEERHFIGGFAVLTLENRTGSSAGVSKTRYLHKDHLGSVTTITDETGSIVEEFSFDAWGKRRAKSRAELEAILGRSWPQLTGFEKNNQTLPALTLVSTITNQGFTGHEQLDAVGLIHMNGRVYDAEIGRFISADPFIDDRTNLQALNRYSYVQNNPLSYTDPSGYFLKPLLSKVAKLVKKTFKAIGNAVQSVIQGVGRMLGKVPWLQAAVGAVLAVYCQWCLPMYFEGMMYLNASITLANGGSVGDALKGMAVAVVSGGITQGIGGGISSALTKAFSVTTELGGQIVSLASSTITSGIAAKASGGKFADGARMGAALAGLSWALSASAPKAGNHSPGEGPEDEYKMAGCEGVPGKCGDVSKSAQKGDGKIDLTEHEGVNGSHTIAKHVGKSDQQLLKRINQSYKVGPIKIGLNEASSFSSLESANNLVSSVLSTNEAEISTFLQSDQNTLVLNKSFGSTTGRVAYRTGGNIFRPGRVNFGTGNSVRVVIRRNDSFSGGFNVHTAFPTRN</sequence>
<dbReference type="OrthoDB" id="7059642at2"/>
<dbReference type="Pfam" id="PF12256">
    <property type="entry name" value="TcdB_toxin_midN"/>
    <property type="match status" value="1"/>
</dbReference>
<dbReference type="PANTHER" id="PTHR32305">
    <property type="match status" value="1"/>
</dbReference>
<proteinExistence type="predicted"/>
<dbReference type="Gene3D" id="2.180.10.10">
    <property type="entry name" value="RHS repeat-associated core"/>
    <property type="match status" value="2"/>
</dbReference>
<dbReference type="InterPro" id="IPR050708">
    <property type="entry name" value="T6SS_VgrG/RHS"/>
</dbReference>
<dbReference type="SUPFAM" id="SSF69318">
    <property type="entry name" value="Integrin alpha N-terminal domain"/>
    <property type="match status" value="2"/>
</dbReference>
<evidence type="ECO:0000256" key="5">
    <source>
        <dbReference type="SAM" id="MobiDB-lite"/>
    </source>
</evidence>
<organism evidence="8 9">
    <name type="scientific">Exilibacterium tricleocarpae</name>
    <dbReference type="NCBI Taxonomy" id="2591008"/>
    <lineage>
        <taxon>Bacteria</taxon>
        <taxon>Pseudomonadati</taxon>
        <taxon>Pseudomonadota</taxon>
        <taxon>Gammaproteobacteria</taxon>
        <taxon>Cellvibrionales</taxon>
        <taxon>Cellvibrionaceae</taxon>
        <taxon>Exilibacterium</taxon>
    </lineage>
</organism>
<feature type="domain" description="Bacterial CdiA-CT RNAse A" evidence="7">
    <location>
        <begin position="2116"/>
        <end position="2241"/>
    </location>
</feature>
<keyword evidence="9" id="KW-1185">Reference proteome</keyword>
<evidence type="ECO:0000256" key="4">
    <source>
        <dbReference type="ARBA" id="ARBA00023026"/>
    </source>
</evidence>
<feature type="region of interest" description="Disordered" evidence="5">
    <location>
        <begin position="1296"/>
        <end position="1315"/>
    </location>
</feature>
<evidence type="ECO:0000313" key="9">
    <source>
        <dbReference type="Proteomes" id="UP000319732"/>
    </source>
</evidence>
<evidence type="ECO:0000313" key="8">
    <source>
        <dbReference type="EMBL" id="TQV78894.1"/>
    </source>
</evidence>
<dbReference type="GO" id="GO:0005576">
    <property type="term" value="C:extracellular region"/>
    <property type="evidence" value="ECO:0007669"/>
    <property type="project" value="UniProtKB-SubCell"/>
</dbReference>